<gene>
    <name evidence="2" type="ORF">DSTB1V02_LOCUS647</name>
</gene>
<proteinExistence type="predicted"/>
<sequence length="133" mass="14716">MEDEPHPLAPARDLRLEGRWTCGELLEAVLSSEATSHVSSEEYQVQSRPPQEGSEEEAGGEKGKSFGAPASTPRPHSRRPPSAPHREAKNRNHGVVGRHLKRHDTRRDPHVNQAFTMLLTSSATIACYHPVMP</sequence>
<dbReference type="AlphaFoldDB" id="A0A7R8X4H3"/>
<name>A0A7R8X4H3_9CRUS</name>
<dbReference type="Proteomes" id="UP000677054">
    <property type="component" value="Unassembled WGS sequence"/>
</dbReference>
<accession>A0A7R8X4H3</accession>
<feature type="region of interest" description="Disordered" evidence="1">
    <location>
        <begin position="32"/>
        <end position="107"/>
    </location>
</feature>
<protein>
    <submittedName>
        <fullName evidence="2">Uncharacterized protein</fullName>
    </submittedName>
</protein>
<evidence type="ECO:0000313" key="3">
    <source>
        <dbReference type="Proteomes" id="UP000677054"/>
    </source>
</evidence>
<reference evidence="2" key="1">
    <citation type="submission" date="2020-11" db="EMBL/GenBank/DDBJ databases">
        <authorList>
            <person name="Tran Van P."/>
        </authorList>
    </citation>
    <scope>NUCLEOTIDE SEQUENCE</scope>
</reference>
<evidence type="ECO:0000313" key="2">
    <source>
        <dbReference type="EMBL" id="CAD7240628.1"/>
    </source>
</evidence>
<organism evidence="2">
    <name type="scientific">Darwinula stevensoni</name>
    <dbReference type="NCBI Taxonomy" id="69355"/>
    <lineage>
        <taxon>Eukaryota</taxon>
        <taxon>Metazoa</taxon>
        <taxon>Ecdysozoa</taxon>
        <taxon>Arthropoda</taxon>
        <taxon>Crustacea</taxon>
        <taxon>Oligostraca</taxon>
        <taxon>Ostracoda</taxon>
        <taxon>Podocopa</taxon>
        <taxon>Podocopida</taxon>
        <taxon>Darwinulocopina</taxon>
        <taxon>Darwinuloidea</taxon>
        <taxon>Darwinulidae</taxon>
        <taxon>Darwinula</taxon>
    </lineage>
</organism>
<keyword evidence="3" id="KW-1185">Reference proteome</keyword>
<feature type="compositionally biased region" description="Low complexity" evidence="1">
    <location>
        <begin position="65"/>
        <end position="74"/>
    </location>
</feature>
<evidence type="ECO:0000256" key="1">
    <source>
        <dbReference type="SAM" id="MobiDB-lite"/>
    </source>
</evidence>
<feature type="compositionally biased region" description="Polar residues" evidence="1">
    <location>
        <begin position="32"/>
        <end position="49"/>
    </location>
</feature>
<dbReference type="EMBL" id="LR899564">
    <property type="protein sequence ID" value="CAD7240628.1"/>
    <property type="molecule type" value="Genomic_DNA"/>
</dbReference>
<dbReference type="EMBL" id="CAJPEV010000047">
    <property type="protein sequence ID" value="CAG0879565.1"/>
    <property type="molecule type" value="Genomic_DNA"/>
</dbReference>